<evidence type="ECO:0000313" key="1">
    <source>
        <dbReference type="EMBL" id="SEK49578.1"/>
    </source>
</evidence>
<name>A0A1H7HHE3_HALLR</name>
<evidence type="ECO:0000313" key="2">
    <source>
        <dbReference type="Proteomes" id="UP000183894"/>
    </source>
</evidence>
<protein>
    <submittedName>
        <fullName evidence="1">Uncharacterized protein</fullName>
    </submittedName>
</protein>
<accession>A0A1H7HHE3</accession>
<dbReference type="Proteomes" id="UP000183894">
    <property type="component" value="Unassembled WGS sequence"/>
</dbReference>
<gene>
    <name evidence="1" type="ORF">SAMN04488691_101586</name>
</gene>
<dbReference type="AlphaFoldDB" id="A0A1H7HHE3"/>
<dbReference type="EMBL" id="FOAD01000001">
    <property type="protein sequence ID" value="SEK49578.1"/>
    <property type="molecule type" value="Genomic_DNA"/>
</dbReference>
<organism evidence="1 2">
    <name type="scientific">Haloferax larsenii</name>
    <dbReference type="NCBI Taxonomy" id="302484"/>
    <lineage>
        <taxon>Archaea</taxon>
        <taxon>Methanobacteriati</taxon>
        <taxon>Methanobacteriota</taxon>
        <taxon>Stenosarchaea group</taxon>
        <taxon>Halobacteria</taxon>
        <taxon>Halobacteriales</taxon>
        <taxon>Haloferacaceae</taxon>
        <taxon>Haloferax</taxon>
    </lineage>
</organism>
<proteinExistence type="predicted"/>
<reference evidence="1 2" key="1">
    <citation type="submission" date="2016-10" db="EMBL/GenBank/DDBJ databases">
        <authorList>
            <person name="de Groot N.N."/>
        </authorList>
    </citation>
    <scope>NUCLEOTIDE SEQUENCE [LARGE SCALE GENOMIC DNA]</scope>
    <source>
        <strain evidence="1 2">CDM_5</strain>
    </source>
</reference>
<dbReference type="RefSeq" id="WP_280140923.1">
    <property type="nucleotide sequence ID" value="NZ_FOAD01000001.1"/>
</dbReference>
<sequence>MPADDVTDVLETSLQIELCRESGRIRVHRATELGTYTRTIDR</sequence>